<dbReference type="Pfam" id="PF00877">
    <property type="entry name" value="NLPC_P60"/>
    <property type="match status" value="1"/>
</dbReference>
<evidence type="ECO:0000313" key="7">
    <source>
        <dbReference type="Proteomes" id="UP000319255"/>
    </source>
</evidence>
<comment type="caution">
    <text evidence="6">The sequence shown here is derived from an EMBL/GenBank/DDBJ whole genome shotgun (WGS) entry which is preliminary data.</text>
</comment>
<dbReference type="EMBL" id="VFRP01000003">
    <property type="protein sequence ID" value="TPE52586.1"/>
    <property type="molecule type" value="Genomic_DNA"/>
</dbReference>
<dbReference type="AlphaFoldDB" id="A0A501X0S7"/>
<dbReference type="RefSeq" id="WP_140453069.1">
    <property type="nucleotide sequence ID" value="NZ_VFRP01000003.1"/>
</dbReference>
<organism evidence="6 7">
    <name type="scientific">Amaricoccus solimangrovi</name>
    <dbReference type="NCBI Taxonomy" id="2589815"/>
    <lineage>
        <taxon>Bacteria</taxon>
        <taxon>Pseudomonadati</taxon>
        <taxon>Pseudomonadota</taxon>
        <taxon>Alphaproteobacteria</taxon>
        <taxon>Rhodobacterales</taxon>
        <taxon>Paracoccaceae</taxon>
        <taxon>Amaricoccus</taxon>
    </lineage>
</organism>
<comment type="similarity">
    <text evidence="1">Belongs to the peptidase C40 family.</text>
</comment>
<evidence type="ECO:0000256" key="1">
    <source>
        <dbReference type="ARBA" id="ARBA00007074"/>
    </source>
</evidence>
<evidence type="ECO:0000256" key="3">
    <source>
        <dbReference type="ARBA" id="ARBA00022801"/>
    </source>
</evidence>
<evidence type="ECO:0000256" key="2">
    <source>
        <dbReference type="ARBA" id="ARBA00022670"/>
    </source>
</evidence>
<accession>A0A501X0S7</accession>
<dbReference type="Gene3D" id="3.90.1720.10">
    <property type="entry name" value="endopeptidase domain like (from Nostoc punctiforme)"/>
    <property type="match status" value="1"/>
</dbReference>
<evidence type="ECO:0000256" key="4">
    <source>
        <dbReference type="ARBA" id="ARBA00022807"/>
    </source>
</evidence>
<proteinExistence type="inferred from homology"/>
<dbReference type="InterPro" id="IPR011929">
    <property type="entry name" value="Phage_pept_NlpC/P60"/>
</dbReference>
<sequence length="142" mass="15151">MVGKRNDVVQASRRWLGTPYAPGAALRGIGCDCVGLARGVWSELTGRPPPPAPPWSPDWPTSWPRALIALGEAHMIPRRPAEAGPGDLVAIRRLGGREAHAGILTENGRFIHATERFGVVEVPLAGWAGRIAWAASFPISPP</sequence>
<keyword evidence="4" id="KW-0788">Thiol protease</keyword>
<dbReference type="GO" id="GO:0006508">
    <property type="term" value="P:proteolysis"/>
    <property type="evidence" value="ECO:0007669"/>
    <property type="project" value="UniProtKB-KW"/>
</dbReference>
<evidence type="ECO:0000313" key="6">
    <source>
        <dbReference type="EMBL" id="TPE52586.1"/>
    </source>
</evidence>
<keyword evidence="3" id="KW-0378">Hydrolase</keyword>
<protein>
    <submittedName>
        <fullName evidence="6">Peptidase</fullName>
    </submittedName>
</protein>
<feature type="domain" description="NlpC/P60" evidence="5">
    <location>
        <begin position="2"/>
        <end position="142"/>
    </location>
</feature>
<reference evidence="6 7" key="1">
    <citation type="submission" date="2019-06" db="EMBL/GenBank/DDBJ databases">
        <title>A novel bacterium of genus Amaricoccus, isolated from marine sediment.</title>
        <authorList>
            <person name="Huang H."/>
            <person name="Mo K."/>
            <person name="Hu Y."/>
        </authorList>
    </citation>
    <scope>NUCLEOTIDE SEQUENCE [LARGE SCALE GENOMIC DNA]</scope>
    <source>
        <strain evidence="6 7">HB172011</strain>
    </source>
</reference>
<dbReference type="InterPro" id="IPR000064">
    <property type="entry name" value="NLP_P60_dom"/>
</dbReference>
<dbReference type="Proteomes" id="UP000319255">
    <property type="component" value="Unassembled WGS sequence"/>
</dbReference>
<dbReference type="InterPro" id="IPR038765">
    <property type="entry name" value="Papain-like_cys_pep_sf"/>
</dbReference>
<name>A0A501X0S7_9RHOB</name>
<dbReference type="SUPFAM" id="SSF54001">
    <property type="entry name" value="Cysteine proteinases"/>
    <property type="match status" value="1"/>
</dbReference>
<dbReference type="NCBIfam" id="TIGR02219">
    <property type="entry name" value="phage_NlpC_fam"/>
    <property type="match status" value="1"/>
</dbReference>
<dbReference type="OrthoDB" id="6058745at2"/>
<keyword evidence="7" id="KW-1185">Reference proteome</keyword>
<evidence type="ECO:0000259" key="5">
    <source>
        <dbReference type="PROSITE" id="PS51935"/>
    </source>
</evidence>
<keyword evidence="2" id="KW-0645">Protease</keyword>
<dbReference type="GO" id="GO:0008234">
    <property type="term" value="F:cysteine-type peptidase activity"/>
    <property type="evidence" value="ECO:0007669"/>
    <property type="project" value="UniProtKB-KW"/>
</dbReference>
<gene>
    <name evidence="6" type="ORF">FJM51_05250</name>
</gene>
<dbReference type="PROSITE" id="PS51935">
    <property type="entry name" value="NLPC_P60"/>
    <property type="match status" value="1"/>
</dbReference>